<evidence type="ECO:0000313" key="3">
    <source>
        <dbReference type="Proteomes" id="UP000006552"/>
    </source>
</evidence>
<dbReference type="AlphaFoldDB" id="Q5P8H1"/>
<protein>
    <submittedName>
        <fullName evidence="2">Uncharacterized protein</fullName>
    </submittedName>
</protein>
<name>Q5P8H1_AROAE</name>
<dbReference type="Proteomes" id="UP000006552">
    <property type="component" value="Chromosome"/>
</dbReference>
<dbReference type="HOGENOM" id="CLU_1363868_0_0_4"/>
<dbReference type="EMBL" id="CR555306">
    <property type="protein sequence ID" value="CAI06388.1"/>
    <property type="molecule type" value="Genomic_DNA"/>
</dbReference>
<proteinExistence type="predicted"/>
<feature type="region of interest" description="Disordered" evidence="1">
    <location>
        <begin position="84"/>
        <end position="137"/>
    </location>
</feature>
<evidence type="ECO:0000313" key="2">
    <source>
        <dbReference type="EMBL" id="CAI06388.1"/>
    </source>
</evidence>
<keyword evidence="3" id="KW-1185">Reference proteome</keyword>
<accession>Q5P8H1</accession>
<feature type="compositionally biased region" description="Basic and acidic residues" evidence="1">
    <location>
        <begin position="20"/>
        <end position="29"/>
    </location>
</feature>
<organism evidence="2 3">
    <name type="scientific">Aromatoleum aromaticum (strain DSM 19018 / LMG 30748 / EbN1)</name>
    <name type="common">Azoarcus sp. (strain EbN1)</name>
    <dbReference type="NCBI Taxonomy" id="76114"/>
    <lineage>
        <taxon>Bacteria</taxon>
        <taxon>Pseudomonadati</taxon>
        <taxon>Pseudomonadota</taxon>
        <taxon>Betaproteobacteria</taxon>
        <taxon>Rhodocyclales</taxon>
        <taxon>Rhodocyclaceae</taxon>
        <taxon>Aromatoleum</taxon>
    </lineage>
</organism>
<dbReference type="KEGG" id="eba:ebA519"/>
<gene>
    <name evidence="2" type="ORF">ebA519</name>
</gene>
<evidence type="ECO:0000256" key="1">
    <source>
        <dbReference type="SAM" id="MobiDB-lite"/>
    </source>
</evidence>
<reference evidence="2 3" key="1">
    <citation type="journal article" date="2005" name="Arch. Microbiol.">
        <title>The genome sequence of an anaerobic aromatic-degrading denitrifying bacterium, strain EbN1.</title>
        <authorList>
            <person name="Rabus R."/>
            <person name="Kube M."/>
            <person name="Heider J."/>
            <person name="Beck A."/>
            <person name="Heitmann K."/>
            <person name="Widdel F."/>
            <person name="Reinhardt R."/>
        </authorList>
    </citation>
    <scope>NUCLEOTIDE SEQUENCE [LARGE SCALE GENOMIC DNA]</scope>
    <source>
        <strain evidence="2 3">EbN1</strain>
    </source>
</reference>
<feature type="region of interest" description="Disordered" evidence="1">
    <location>
        <begin position="1"/>
        <end position="29"/>
    </location>
</feature>
<sequence length="200" mass="21596">MRSTRSSRGLPGFSRVGGEVPDRPEQRLARDRKREIFLFTPCGEATECGGTGAISSESRSRFLALRPVTILIAADVHGSDCQCPFRPRTGSGPQLPASPRRLSGGSAEADSPGGRNTLEPAPAGLRAASDQRAGDEVQRPLETIGRRRLLGRSCRPAPTFQRPQYFRHLPPKAHTVPAAGIGMLEFTASAHKRRSGFKSQ</sequence>